<feature type="domain" description="CBS" evidence="6">
    <location>
        <begin position="89"/>
        <end position="151"/>
    </location>
</feature>
<dbReference type="InterPro" id="IPR036318">
    <property type="entry name" value="FAD-bd_PCMH-like_sf"/>
</dbReference>
<evidence type="ECO:0000313" key="8">
    <source>
        <dbReference type="Proteomes" id="UP000468901"/>
    </source>
</evidence>
<reference evidence="7 8" key="1">
    <citation type="submission" date="2019-09" db="EMBL/GenBank/DDBJ databases">
        <title>Parvibaculum sedimenti sp. nov., isolated from sediment.</title>
        <authorList>
            <person name="Wang Y."/>
        </authorList>
    </citation>
    <scope>NUCLEOTIDE SEQUENCE [LARGE SCALE GENOMIC DNA]</scope>
    <source>
        <strain evidence="7 8">HXT-9</strain>
    </source>
</reference>
<dbReference type="PANTHER" id="PTHR22777:SF27">
    <property type="entry name" value="MAGNESIUM AND COBALT EFFLUX PROTEIN CORC"/>
    <property type="match status" value="1"/>
</dbReference>
<protein>
    <submittedName>
        <fullName evidence="7">CBS domain-containing protein</fullName>
    </submittedName>
</protein>
<dbReference type="InterPro" id="IPR046342">
    <property type="entry name" value="CBS_dom_sf"/>
</dbReference>
<dbReference type="SMART" id="SM01091">
    <property type="entry name" value="CorC_HlyC"/>
    <property type="match status" value="1"/>
</dbReference>
<dbReference type="EMBL" id="WESC01000001">
    <property type="protein sequence ID" value="KAB7742600.1"/>
    <property type="molecule type" value="Genomic_DNA"/>
</dbReference>
<evidence type="ECO:0000256" key="2">
    <source>
        <dbReference type="ARBA" id="ARBA00022737"/>
    </source>
</evidence>
<feature type="region of interest" description="Disordered" evidence="5">
    <location>
        <begin position="1"/>
        <end position="22"/>
    </location>
</feature>
<evidence type="ECO:0000256" key="1">
    <source>
        <dbReference type="ARBA" id="ARBA00006446"/>
    </source>
</evidence>
<comment type="similarity">
    <text evidence="1">Belongs to the UPF0053 family. Hemolysin C subfamily.</text>
</comment>
<dbReference type="Proteomes" id="UP000468901">
    <property type="component" value="Unassembled WGS sequence"/>
</dbReference>
<feature type="domain" description="CBS" evidence="6">
    <location>
        <begin position="159"/>
        <end position="219"/>
    </location>
</feature>
<dbReference type="RefSeq" id="WP_152214154.1">
    <property type="nucleotide sequence ID" value="NZ_WESC01000001.1"/>
</dbReference>
<dbReference type="Pfam" id="PF03471">
    <property type="entry name" value="CorC_HlyC"/>
    <property type="match status" value="1"/>
</dbReference>
<dbReference type="InterPro" id="IPR044751">
    <property type="entry name" value="Ion_transp-like_CBS"/>
</dbReference>
<dbReference type="FunFam" id="3.10.580.10:FF:000002">
    <property type="entry name" value="Magnesium/cobalt efflux protein CorC"/>
    <property type="match status" value="1"/>
</dbReference>
<organism evidence="7 8">
    <name type="scientific">Parvibaculum sedimenti</name>
    <dbReference type="NCBI Taxonomy" id="2608632"/>
    <lineage>
        <taxon>Bacteria</taxon>
        <taxon>Pseudomonadati</taxon>
        <taxon>Pseudomonadota</taxon>
        <taxon>Alphaproteobacteria</taxon>
        <taxon>Hyphomicrobiales</taxon>
        <taxon>Parvibaculaceae</taxon>
        <taxon>Parvibaculum</taxon>
    </lineage>
</organism>
<keyword evidence="8" id="KW-1185">Reference proteome</keyword>
<dbReference type="PANTHER" id="PTHR22777">
    <property type="entry name" value="HEMOLYSIN-RELATED"/>
    <property type="match status" value="1"/>
</dbReference>
<gene>
    <name evidence="7" type="ORF">F2P47_00230</name>
</gene>
<dbReference type="Gene3D" id="3.30.465.10">
    <property type="match status" value="1"/>
</dbReference>
<dbReference type="GO" id="GO:0005886">
    <property type="term" value="C:plasma membrane"/>
    <property type="evidence" value="ECO:0007669"/>
    <property type="project" value="TreeGrafter"/>
</dbReference>
<keyword evidence="2" id="KW-0677">Repeat</keyword>
<evidence type="ECO:0000256" key="5">
    <source>
        <dbReference type="SAM" id="MobiDB-lite"/>
    </source>
</evidence>
<dbReference type="Pfam" id="PF00571">
    <property type="entry name" value="CBS"/>
    <property type="match status" value="2"/>
</dbReference>
<keyword evidence="3 4" id="KW-0129">CBS domain</keyword>
<dbReference type="SUPFAM" id="SSF54631">
    <property type="entry name" value="CBS-domain pair"/>
    <property type="match status" value="1"/>
</dbReference>
<dbReference type="InterPro" id="IPR016169">
    <property type="entry name" value="FAD-bd_PCMH_sub2"/>
</dbReference>
<dbReference type="InterPro" id="IPR000644">
    <property type="entry name" value="CBS_dom"/>
</dbReference>
<evidence type="ECO:0000259" key="6">
    <source>
        <dbReference type="PROSITE" id="PS51371"/>
    </source>
</evidence>
<dbReference type="PROSITE" id="PS51371">
    <property type="entry name" value="CBS"/>
    <property type="match status" value="2"/>
</dbReference>
<dbReference type="CDD" id="cd04590">
    <property type="entry name" value="CBS_pair_CorC_HlyC_assoc"/>
    <property type="match status" value="1"/>
</dbReference>
<dbReference type="GO" id="GO:0050660">
    <property type="term" value="F:flavin adenine dinucleotide binding"/>
    <property type="evidence" value="ECO:0007669"/>
    <property type="project" value="InterPro"/>
</dbReference>
<name>A0A6N6VQF7_9HYPH</name>
<sequence>MSDAQKISDRTDTASLADEPKPRASFARRLQTLWRNVLGAPSASDPTLLESLEEALEGRDEEGRALAPEERHMLANILSFGELRVDDVMVPRADVVAVEESDTLEEILRLYRESTHSRMPIYRETLDDPLGMVHIKDVVTYLATDGTGAPRDPFSLKAVRREVLFVPPSMPALDLLLKMQATHIHLALVIDEYGGTDGLVTIENLVEEIVGDIEDEHDTDQGPLLVKRDDGTIDADARAPIEELEDMIGLKLVDEEGDDDIETLGGLVFSLVGRVPVRGELIKHPLGLEFEVKDADPRRIKKLRIHKVEAAASSDEDGTDDDKRAAS</sequence>
<proteinExistence type="inferred from homology"/>
<comment type="caution">
    <text evidence="7">The sequence shown here is derived from an EMBL/GenBank/DDBJ whole genome shotgun (WGS) entry which is preliminary data.</text>
</comment>
<dbReference type="SUPFAM" id="SSF56176">
    <property type="entry name" value="FAD-binding/transporter-associated domain-like"/>
    <property type="match status" value="1"/>
</dbReference>
<dbReference type="InterPro" id="IPR005170">
    <property type="entry name" value="Transptr-assoc_dom"/>
</dbReference>
<evidence type="ECO:0000256" key="3">
    <source>
        <dbReference type="ARBA" id="ARBA00023122"/>
    </source>
</evidence>
<evidence type="ECO:0000313" key="7">
    <source>
        <dbReference type="EMBL" id="KAB7742600.1"/>
    </source>
</evidence>
<dbReference type="SMART" id="SM00116">
    <property type="entry name" value="CBS"/>
    <property type="match status" value="2"/>
</dbReference>
<evidence type="ECO:0000256" key="4">
    <source>
        <dbReference type="PROSITE-ProRule" id="PRU00703"/>
    </source>
</evidence>
<accession>A0A6N6VQF7</accession>
<dbReference type="Gene3D" id="3.10.580.10">
    <property type="entry name" value="CBS-domain"/>
    <property type="match status" value="1"/>
</dbReference>
<dbReference type="AlphaFoldDB" id="A0A6N6VQF7"/>